<feature type="transmembrane region" description="Helical" evidence="5">
    <location>
        <begin position="428"/>
        <end position="445"/>
    </location>
</feature>
<dbReference type="EMBL" id="KP067320">
    <property type="protein sequence ID" value="AIZ50116.1"/>
    <property type="molecule type" value="Genomic_DNA"/>
</dbReference>
<reference evidence="7" key="1">
    <citation type="submission" date="2014-10" db="EMBL/GenBank/DDBJ databases">
        <title>Pss region involved in exopolysaccharide synthesis in Rhizobium leguminosarum biovar trifolii.</title>
        <authorList>
            <person name="Janczarek M.B."/>
            <person name="Rachwal K."/>
        </authorList>
    </citation>
    <scope>NUCLEOTIDE SEQUENCE</scope>
    <source>
        <strain evidence="7">Rt24.2</strain>
    </source>
</reference>
<dbReference type="GO" id="GO:0045493">
    <property type="term" value="P:xylan catabolic process"/>
    <property type="evidence" value="ECO:0007669"/>
    <property type="project" value="UniProtKB-KW"/>
</dbReference>
<feature type="transmembrane region" description="Helical" evidence="5">
    <location>
        <begin position="77"/>
        <end position="95"/>
    </location>
</feature>
<feature type="transmembrane region" description="Helical" evidence="5">
    <location>
        <begin position="308"/>
        <end position="328"/>
    </location>
</feature>
<keyword evidence="2 5" id="KW-0812">Transmembrane</keyword>
<dbReference type="GO" id="GO:0016798">
    <property type="term" value="F:hydrolase activity, acting on glycosyl bonds"/>
    <property type="evidence" value="ECO:0007669"/>
    <property type="project" value="UniProtKB-KW"/>
</dbReference>
<dbReference type="GO" id="GO:0016020">
    <property type="term" value="C:membrane"/>
    <property type="evidence" value="ECO:0007669"/>
    <property type="project" value="UniProtKB-SubCell"/>
</dbReference>
<evidence type="ECO:0000256" key="3">
    <source>
        <dbReference type="ARBA" id="ARBA00022989"/>
    </source>
</evidence>
<evidence type="ECO:0000313" key="7">
    <source>
        <dbReference type="EMBL" id="AIZ50116.1"/>
    </source>
</evidence>
<dbReference type="EMBL" id="KX490889">
    <property type="protein sequence ID" value="AOO93253.1"/>
    <property type="molecule type" value="Genomic_DNA"/>
</dbReference>
<feature type="transmembrane region" description="Helical" evidence="5">
    <location>
        <begin position="132"/>
        <end position="152"/>
    </location>
</feature>
<feature type="transmembrane region" description="Helical" evidence="5">
    <location>
        <begin position="161"/>
        <end position="183"/>
    </location>
</feature>
<feature type="domain" description="O-antigen ligase-related" evidence="6">
    <location>
        <begin position="255"/>
        <end position="399"/>
    </location>
</feature>
<dbReference type="AlphaFoldDB" id="A0A0A7KUG4"/>
<organism evidence="7">
    <name type="scientific">Rhizobium leguminosarum bv. trifolii</name>
    <dbReference type="NCBI Taxonomy" id="386"/>
    <lineage>
        <taxon>Bacteria</taxon>
        <taxon>Pseudomonadati</taxon>
        <taxon>Pseudomonadota</taxon>
        <taxon>Alphaproteobacteria</taxon>
        <taxon>Hyphomicrobiales</taxon>
        <taxon>Rhizobiaceae</taxon>
        <taxon>Rhizobium/Agrobacterium group</taxon>
        <taxon>Rhizobium</taxon>
    </lineage>
</organism>
<protein>
    <submittedName>
        <fullName evidence="8">1,4-beta-xylanase</fullName>
    </submittedName>
    <submittedName>
        <fullName evidence="7">PssT</fullName>
    </submittedName>
</protein>
<proteinExistence type="predicted"/>
<feature type="transmembrane region" description="Helical" evidence="5">
    <location>
        <begin position="244"/>
        <end position="263"/>
    </location>
</feature>
<feature type="transmembrane region" description="Helical" evidence="5">
    <location>
        <begin position="49"/>
        <end position="70"/>
    </location>
</feature>
<dbReference type="InterPro" id="IPR007016">
    <property type="entry name" value="O-antigen_ligase-rel_domated"/>
</dbReference>
<sequence>MALVAAYSGKLIHMFSHLINRRVLREVLLFAFIGLVILTLIPFGSVTPLAFAFAAIGMFALAIISGLLFGEPRQSRWVFGIALFLLIVLTGWTFIQTIELPSRWLANPAWDAARHLAGVNYAAISVEPADTFASILWVALPFVTFLTGLLLCDTDQRARKVLAGLGLSAGIIAVFGLLQFLLFPNILIVVEKHAYLDSLTAVFVNRNTAATFLGLGTLLMLTLVRDVARAYSNYPPGEPGRNALLLRSWIYILLLCACFTALMLSRSRAGIFATFVAALIYFPWLVINWNGSRRHLRPAPRWRSMLKLLSAIAFIVVLLTMFAGQAILRAQERRLEDDDRFCILPGIWRAISDHWWTGTGLGTFRTVFSAYRDPACGIFGIFDRAHNFYLEGFLGLGILFPITAVLTFSVLARVFWRGLAQRRRLRHYVLLGLAATVLVALHAAVDFSLQIPGFAVFYAAFLSAVVAISLGRSNGEADTAYEQPLTT</sequence>
<keyword evidence="8" id="KW-0858">Xylan degradation</keyword>
<evidence type="ECO:0000256" key="1">
    <source>
        <dbReference type="ARBA" id="ARBA00004141"/>
    </source>
</evidence>
<keyword evidence="8" id="KW-0378">Hydrolase</keyword>
<evidence type="ECO:0000259" key="6">
    <source>
        <dbReference type="Pfam" id="PF04932"/>
    </source>
</evidence>
<comment type="subcellular location">
    <subcellularLocation>
        <location evidence="1">Membrane</location>
        <topology evidence="1">Multi-pass membrane protein</topology>
    </subcellularLocation>
</comment>
<keyword evidence="4 5" id="KW-0472">Membrane</keyword>
<evidence type="ECO:0000256" key="5">
    <source>
        <dbReference type="SAM" id="Phobius"/>
    </source>
</evidence>
<feature type="transmembrane region" description="Helical" evidence="5">
    <location>
        <begin position="393"/>
        <end position="416"/>
    </location>
</feature>
<keyword evidence="8" id="KW-0326">Glycosidase</keyword>
<keyword evidence="8" id="KW-0119">Carbohydrate metabolism</keyword>
<dbReference type="PANTHER" id="PTHR37422:SF23">
    <property type="entry name" value="TEICHURONIC ACID BIOSYNTHESIS PROTEIN TUAE"/>
    <property type="match status" value="1"/>
</dbReference>
<feature type="transmembrane region" description="Helical" evidence="5">
    <location>
        <begin position="451"/>
        <end position="470"/>
    </location>
</feature>
<reference evidence="8" key="3">
    <citation type="journal article" date="2016" name="Front. Microbiol.">
        <title>The Regulatory Protein RosR Affects Rhizobium leguminosarum bv. trifolii Protein Profiles, Cell Surface Properties, and Symbiosis with Clover.</title>
        <authorList>
            <person name="Rachwal K."/>
            <person name="Boguszewska A."/>
            <person name="Kopcinska J."/>
            <person name="Karas M."/>
            <person name="Tchorzewski M."/>
            <person name="Janczarek M."/>
        </authorList>
    </citation>
    <scope>NUCLEOTIDE SEQUENCE</scope>
    <source>
        <strain evidence="8">Rt24.2</strain>
    </source>
</reference>
<gene>
    <name evidence="7" type="primary">pssT</name>
</gene>
<keyword evidence="8" id="KW-0624">Polysaccharide degradation</keyword>
<feature type="transmembrane region" description="Helical" evidence="5">
    <location>
        <begin position="23"/>
        <end position="43"/>
    </location>
</feature>
<evidence type="ECO:0000256" key="4">
    <source>
        <dbReference type="ARBA" id="ARBA00023136"/>
    </source>
</evidence>
<keyword evidence="3 5" id="KW-1133">Transmembrane helix</keyword>
<dbReference type="InterPro" id="IPR051533">
    <property type="entry name" value="WaaL-like"/>
</dbReference>
<reference evidence="8" key="2">
    <citation type="journal article" date="2015" name="BMC Genomics">
        <title>Transcriptome profiling of a Rhizobium leguminosarum bv. trifolii rosR mutant reveals the role of the transcriptional regulator RosR in motility, synthesis of cell-surface components, and other cellular processes.</title>
        <authorList>
            <person name="Rachwal K."/>
            <person name="Matczynska E."/>
            <person name="Janczarek M."/>
        </authorList>
    </citation>
    <scope>NUCLEOTIDE SEQUENCE</scope>
    <source>
        <strain evidence="8">Rt24.2</strain>
    </source>
</reference>
<feature type="transmembrane region" description="Helical" evidence="5">
    <location>
        <begin position="203"/>
        <end position="224"/>
    </location>
</feature>
<evidence type="ECO:0000256" key="2">
    <source>
        <dbReference type="ARBA" id="ARBA00022692"/>
    </source>
</evidence>
<feature type="transmembrane region" description="Helical" evidence="5">
    <location>
        <begin position="269"/>
        <end position="287"/>
    </location>
</feature>
<dbReference type="PANTHER" id="PTHR37422">
    <property type="entry name" value="TEICHURONIC ACID BIOSYNTHESIS PROTEIN TUAE"/>
    <property type="match status" value="1"/>
</dbReference>
<name>A0A0A7KUG4_RHILT</name>
<dbReference type="Pfam" id="PF04932">
    <property type="entry name" value="Wzy_C"/>
    <property type="match status" value="1"/>
</dbReference>
<evidence type="ECO:0000313" key="8">
    <source>
        <dbReference type="EMBL" id="AOO93253.1"/>
    </source>
</evidence>
<accession>A0A0A7KUG4</accession>